<reference evidence="2" key="1">
    <citation type="submission" date="2020-11" db="EMBL/GenBank/DDBJ databases">
        <authorList>
            <consortium name="DOE Joint Genome Institute"/>
            <person name="Ahrendt S."/>
            <person name="Riley R."/>
            <person name="Andreopoulos W."/>
            <person name="Labutti K."/>
            <person name="Pangilinan J."/>
            <person name="Ruiz-Duenas F.J."/>
            <person name="Barrasa J.M."/>
            <person name="Sanchez-Garcia M."/>
            <person name="Camarero S."/>
            <person name="Miyauchi S."/>
            <person name="Serrano A."/>
            <person name="Linde D."/>
            <person name="Babiker R."/>
            <person name="Drula E."/>
            <person name="Ayuso-Fernandez I."/>
            <person name="Pacheco R."/>
            <person name="Padilla G."/>
            <person name="Ferreira P."/>
            <person name="Barriuso J."/>
            <person name="Kellner H."/>
            <person name="Castanera R."/>
            <person name="Alfaro M."/>
            <person name="Ramirez L."/>
            <person name="Pisabarro A.G."/>
            <person name="Kuo A."/>
            <person name="Tritt A."/>
            <person name="Lipzen A."/>
            <person name="He G."/>
            <person name="Yan M."/>
            <person name="Ng V."/>
            <person name="Cullen D."/>
            <person name="Martin F."/>
            <person name="Rosso M.-N."/>
            <person name="Henrissat B."/>
            <person name="Hibbett D."/>
            <person name="Martinez A.T."/>
            <person name="Grigoriev I.V."/>
        </authorList>
    </citation>
    <scope>NUCLEOTIDE SEQUENCE</scope>
    <source>
        <strain evidence="2">AH 40177</strain>
    </source>
</reference>
<dbReference type="AlphaFoldDB" id="A0A9P5PDD4"/>
<dbReference type="Proteomes" id="UP000772434">
    <property type="component" value="Unassembled WGS sequence"/>
</dbReference>
<gene>
    <name evidence="2" type="ORF">BDP27DRAFT_1369816</name>
</gene>
<protein>
    <submittedName>
        <fullName evidence="2">Uncharacterized protein</fullName>
    </submittedName>
</protein>
<feature type="region of interest" description="Disordered" evidence="1">
    <location>
        <begin position="1"/>
        <end position="46"/>
    </location>
</feature>
<dbReference type="EMBL" id="JADNRY010000208">
    <property type="protein sequence ID" value="KAF9061271.1"/>
    <property type="molecule type" value="Genomic_DNA"/>
</dbReference>
<feature type="compositionally biased region" description="Low complexity" evidence="1">
    <location>
        <begin position="16"/>
        <end position="26"/>
    </location>
</feature>
<evidence type="ECO:0000313" key="2">
    <source>
        <dbReference type="EMBL" id="KAF9061271.1"/>
    </source>
</evidence>
<evidence type="ECO:0000256" key="1">
    <source>
        <dbReference type="SAM" id="MobiDB-lite"/>
    </source>
</evidence>
<keyword evidence="3" id="KW-1185">Reference proteome</keyword>
<organism evidence="2 3">
    <name type="scientific">Rhodocollybia butyracea</name>
    <dbReference type="NCBI Taxonomy" id="206335"/>
    <lineage>
        <taxon>Eukaryota</taxon>
        <taxon>Fungi</taxon>
        <taxon>Dikarya</taxon>
        <taxon>Basidiomycota</taxon>
        <taxon>Agaricomycotina</taxon>
        <taxon>Agaricomycetes</taxon>
        <taxon>Agaricomycetidae</taxon>
        <taxon>Agaricales</taxon>
        <taxon>Marasmiineae</taxon>
        <taxon>Omphalotaceae</taxon>
        <taxon>Rhodocollybia</taxon>
    </lineage>
</organism>
<comment type="caution">
    <text evidence="2">The sequence shown here is derived from an EMBL/GenBank/DDBJ whole genome shotgun (WGS) entry which is preliminary data.</text>
</comment>
<evidence type="ECO:0000313" key="3">
    <source>
        <dbReference type="Proteomes" id="UP000772434"/>
    </source>
</evidence>
<sequence>MSRTSYKADPIEMQSEKSSSVEPESSFVPDQEDQKPHQRSPSPGWLDGWDVFNTRIAKGFKGRAACMAQSQGREDYKLVQQDDFILPSFPCLGPSSYLTLYILKPQLSHNLPQVLSATSPQALGLYP</sequence>
<accession>A0A9P5PDD4</accession>
<name>A0A9P5PDD4_9AGAR</name>
<proteinExistence type="predicted"/>